<evidence type="ECO:0000313" key="4">
    <source>
        <dbReference type="WBParaSite" id="TCNE_0000003601-mRNA-1"/>
    </source>
</evidence>
<dbReference type="AlphaFoldDB" id="A0A183TUW7"/>
<proteinExistence type="predicted"/>
<reference evidence="4" key="1">
    <citation type="submission" date="2016-06" db="UniProtKB">
        <authorList>
            <consortium name="WormBaseParasite"/>
        </authorList>
    </citation>
    <scope>IDENTIFICATION</scope>
</reference>
<dbReference type="Proteomes" id="UP000050794">
    <property type="component" value="Unassembled WGS sequence"/>
</dbReference>
<evidence type="ECO:0000256" key="1">
    <source>
        <dbReference type="SAM" id="MobiDB-lite"/>
    </source>
</evidence>
<sequence>MGNQQGTVSGSVFKTAARHRTANTALRMRSFENDETESPNGAGVLEGGPDEFHEELDGLASAKTGLCDNEDEFESIGRGTACVDCTVVA</sequence>
<protein>
    <submittedName>
        <fullName evidence="4">Myelin basic protein</fullName>
    </submittedName>
</protein>
<dbReference type="WBParaSite" id="TCNE_0000003601-mRNA-1">
    <property type="protein sequence ID" value="TCNE_0000003601-mRNA-1"/>
    <property type="gene ID" value="TCNE_0000003601"/>
</dbReference>
<feature type="region of interest" description="Disordered" evidence="1">
    <location>
        <begin position="23"/>
        <end position="51"/>
    </location>
</feature>
<organism evidence="3 4">
    <name type="scientific">Toxocara canis</name>
    <name type="common">Canine roundworm</name>
    <dbReference type="NCBI Taxonomy" id="6265"/>
    <lineage>
        <taxon>Eukaryota</taxon>
        <taxon>Metazoa</taxon>
        <taxon>Ecdysozoa</taxon>
        <taxon>Nematoda</taxon>
        <taxon>Chromadorea</taxon>
        <taxon>Rhabditida</taxon>
        <taxon>Spirurina</taxon>
        <taxon>Ascaridomorpha</taxon>
        <taxon>Ascaridoidea</taxon>
        <taxon>Toxocaridae</taxon>
        <taxon>Toxocara</taxon>
    </lineage>
</organism>
<reference evidence="2 3" key="2">
    <citation type="submission" date="2018-11" db="EMBL/GenBank/DDBJ databases">
        <authorList>
            <consortium name="Pathogen Informatics"/>
        </authorList>
    </citation>
    <scope>NUCLEOTIDE SEQUENCE [LARGE SCALE GENOMIC DNA]</scope>
</reference>
<accession>A0A183TUW7</accession>
<dbReference type="EMBL" id="UYWY01000013">
    <property type="protein sequence ID" value="VDM23466.1"/>
    <property type="molecule type" value="Genomic_DNA"/>
</dbReference>
<keyword evidence="3" id="KW-1185">Reference proteome</keyword>
<evidence type="ECO:0000313" key="3">
    <source>
        <dbReference type="Proteomes" id="UP000050794"/>
    </source>
</evidence>
<evidence type="ECO:0000313" key="2">
    <source>
        <dbReference type="EMBL" id="VDM23466.1"/>
    </source>
</evidence>
<name>A0A183TUW7_TOXCA</name>
<gene>
    <name evidence="2" type="ORF">TCNE_LOCUS37</name>
</gene>